<feature type="signal peptide" evidence="2">
    <location>
        <begin position="1"/>
        <end position="20"/>
    </location>
</feature>
<keyword evidence="2" id="KW-0732">Signal</keyword>
<feature type="domain" description="Putative oxidoreductase C-terminal" evidence="3">
    <location>
        <begin position="184"/>
        <end position="461"/>
    </location>
</feature>
<dbReference type="Proteomes" id="UP000236725">
    <property type="component" value="Unassembled WGS sequence"/>
</dbReference>
<keyword evidence="1" id="KW-0560">Oxidoreductase</keyword>
<dbReference type="Gene3D" id="3.40.50.720">
    <property type="entry name" value="NAD(P)-binding Rossmann-like Domain"/>
    <property type="match status" value="1"/>
</dbReference>
<keyword evidence="5" id="KW-1185">Reference proteome</keyword>
<reference evidence="4 5" key="1">
    <citation type="submission" date="2016-10" db="EMBL/GenBank/DDBJ databases">
        <authorList>
            <person name="Varghese N."/>
            <person name="Submissions S."/>
        </authorList>
    </citation>
    <scope>NUCLEOTIDE SEQUENCE [LARGE SCALE GENOMIC DNA]</scope>
    <source>
        <strain evidence="4 5">DSM 29073</strain>
    </source>
</reference>
<name>A0A8G2F0I4_9BACT</name>
<accession>A0A8G2F0I4</accession>
<evidence type="ECO:0000259" key="3">
    <source>
        <dbReference type="Pfam" id="PF16490"/>
    </source>
</evidence>
<dbReference type="InterPro" id="IPR036291">
    <property type="entry name" value="NAD(P)-bd_dom_sf"/>
</dbReference>
<dbReference type="PROSITE" id="PS51257">
    <property type="entry name" value="PROKAR_LIPOPROTEIN"/>
    <property type="match status" value="1"/>
</dbReference>
<dbReference type="InterPro" id="IPR032459">
    <property type="entry name" value="Oxidoreduct_C"/>
</dbReference>
<protein>
    <submittedName>
        <fullName evidence="4">Oxidoreductase C terminal domain-containing protein</fullName>
    </submittedName>
</protein>
<dbReference type="PANTHER" id="PTHR43818:SF11">
    <property type="entry name" value="BCDNA.GH03377"/>
    <property type="match status" value="1"/>
</dbReference>
<evidence type="ECO:0000313" key="5">
    <source>
        <dbReference type="Proteomes" id="UP000236725"/>
    </source>
</evidence>
<feature type="chain" id="PRO_5034534438" evidence="2">
    <location>
        <begin position="21"/>
        <end position="465"/>
    </location>
</feature>
<gene>
    <name evidence="4" type="ORF">SAMN05444001_10285</name>
</gene>
<dbReference type="PANTHER" id="PTHR43818">
    <property type="entry name" value="BCDNA.GH03377"/>
    <property type="match status" value="1"/>
</dbReference>
<dbReference type="EMBL" id="FNVS01000002">
    <property type="protein sequence ID" value="SEF52618.1"/>
    <property type="molecule type" value="Genomic_DNA"/>
</dbReference>
<dbReference type="Gene3D" id="3.30.360.10">
    <property type="entry name" value="Dihydrodipicolinate Reductase, domain 2"/>
    <property type="match status" value="1"/>
</dbReference>
<evidence type="ECO:0000313" key="4">
    <source>
        <dbReference type="EMBL" id="SEF52618.1"/>
    </source>
</evidence>
<sequence>MKYALYLLSILLCACNPASKKTVDNSSDQNGEVRLITLAPGHFHAALVQKEALDGVDSTVYVYAPDGPELDSHLKLIQSYNNREEKPTHWNEVVYRGNDFLQKMLQERQTEKSHNVVVLAGNNRDKTDYILQAVSAGFNVLSDKPMAIDKASFEKLEKAFGVAAQNNVMLYDIMTERYDVWSEIQRLLMQNPELFGELVDGTEKEPAVSVSSIHHFYKVVSGKPLIRPVWYYDVEQQGEGIVDVTTHLVDLIHWKCFPEQIVDYKKDIQLLSAKHWATPLSKQQFTMSTGLTEYPDFLGKYVSDSVLNVYSNGSFQYMAKGKLIDLSVIWNFEAPKGAGDIHKSIIRGTKGTISILQGEEQGFVPKLYIERDKKINKTTYRQMLDQAIADLQTEYPGVALKEEGNRWEIVVPVELQSGHEKHFSSVIRKYLGYLNQGNMPEWEIPNMLTKYYLTTTALSMAGDSK</sequence>
<proteinExistence type="predicted"/>
<dbReference type="RefSeq" id="WP_103982380.1">
    <property type="nucleotide sequence ID" value="NZ_FNVS01000002.1"/>
</dbReference>
<dbReference type="GO" id="GO:0016491">
    <property type="term" value="F:oxidoreductase activity"/>
    <property type="evidence" value="ECO:0007669"/>
    <property type="project" value="UniProtKB-KW"/>
</dbReference>
<organism evidence="4 5">
    <name type="scientific">Parabacteroides chinchillae</name>
    <dbReference type="NCBI Taxonomy" id="871327"/>
    <lineage>
        <taxon>Bacteria</taxon>
        <taxon>Pseudomonadati</taxon>
        <taxon>Bacteroidota</taxon>
        <taxon>Bacteroidia</taxon>
        <taxon>Bacteroidales</taxon>
        <taxon>Tannerellaceae</taxon>
        <taxon>Parabacteroides</taxon>
    </lineage>
</organism>
<dbReference type="InterPro" id="IPR050463">
    <property type="entry name" value="Gfo/Idh/MocA_oxidrdct_glycsds"/>
</dbReference>
<dbReference type="AlphaFoldDB" id="A0A8G2F0I4"/>
<dbReference type="SUPFAM" id="SSF51735">
    <property type="entry name" value="NAD(P)-binding Rossmann-fold domains"/>
    <property type="match status" value="1"/>
</dbReference>
<comment type="caution">
    <text evidence="4">The sequence shown here is derived from an EMBL/GenBank/DDBJ whole genome shotgun (WGS) entry which is preliminary data.</text>
</comment>
<evidence type="ECO:0000256" key="2">
    <source>
        <dbReference type="SAM" id="SignalP"/>
    </source>
</evidence>
<evidence type="ECO:0000256" key="1">
    <source>
        <dbReference type="ARBA" id="ARBA00023002"/>
    </source>
</evidence>
<dbReference type="Pfam" id="PF16490">
    <property type="entry name" value="Oxidoreduct_C"/>
    <property type="match status" value="1"/>
</dbReference>